<accession>E9HTX6</accession>
<keyword evidence="2" id="KW-1185">Reference proteome</keyword>
<protein>
    <submittedName>
        <fullName evidence="1">Uncharacterized protein</fullName>
    </submittedName>
</protein>
<dbReference type="KEGG" id="dpx:DAPPUDRAFT_265750"/>
<dbReference type="EMBL" id="GL732789">
    <property type="protein sequence ID" value="EFX64805.1"/>
    <property type="molecule type" value="Genomic_DNA"/>
</dbReference>
<sequence>MAVREYLNVRDGRIIRAPRRRTYERRDRVVVAAIASLRERRITLQEFLRMASNYFEPIGVNMGVDGQNPPQIIPDMVEGARIAFEVLLQEEPFPPQPEEVVEQGRRCRRAAAVGGRGRAAVRGRGRAVAGERTGEVGHSGRGRGVAIEWDADMADFLMDRDDDLIDFPFGNPMQEAPANAQNVPPVAAPNAPVAPVNAGQQAVQQHPRNKGPLVGANEQCLI</sequence>
<dbReference type="Proteomes" id="UP000000305">
    <property type="component" value="Unassembled WGS sequence"/>
</dbReference>
<gene>
    <name evidence="1" type="ORF">DAPPUDRAFT_265750</name>
</gene>
<dbReference type="InParanoid" id="E9HTX6"/>
<organism evidence="1 2">
    <name type="scientific">Daphnia pulex</name>
    <name type="common">Water flea</name>
    <dbReference type="NCBI Taxonomy" id="6669"/>
    <lineage>
        <taxon>Eukaryota</taxon>
        <taxon>Metazoa</taxon>
        <taxon>Ecdysozoa</taxon>
        <taxon>Arthropoda</taxon>
        <taxon>Crustacea</taxon>
        <taxon>Branchiopoda</taxon>
        <taxon>Diplostraca</taxon>
        <taxon>Cladocera</taxon>
        <taxon>Anomopoda</taxon>
        <taxon>Daphniidae</taxon>
        <taxon>Daphnia</taxon>
    </lineage>
</organism>
<evidence type="ECO:0000313" key="2">
    <source>
        <dbReference type="Proteomes" id="UP000000305"/>
    </source>
</evidence>
<dbReference type="HOGENOM" id="CLU_1246485_0_0_1"/>
<evidence type="ECO:0000313" key="1">
    <source>
        <dbReference type="EMBL" id="EFX64805.1"/>
    </source>
</evidence>
<name>E9HTX6_DAPPU</name>
<dbReference type="AlphaFoldDB" id="E9HTX6"/>
<proteinExistence type="predicted"/>
<reference evidence="1 2" key="1">
    <citation type="journal article" date="2011" name="Science">
        <title>The ecoresponsive genome of Daphnia pulex.</title>
        <authorList>
            <person name="Colbourne J.K."/>
            <person name="Pfrender M.E."/>
            <person name="Gilbert D."/>
            <person name="Thomas W.K."/>
            <person name="Tucker A."/>
            <person name="Oakley T.H."/>
            <person name="Tokishita S."/>
            <person name="Aerts A."/>
            <person name="Arnold G.J."/>
            <person name="Basu M.K."/>
            <person name="Bauer D.J."/>
            <person name="Caceres C.E."/>
            <person name="Carmel L."/>
            <person name="Casola C."/>
            <person name="Choi J.H."/>
            <person name="Detter J.C."/>
            <person name="Dong Q."/>
            <person name="Dusheyko S."/>
            <person name="Eads B.D."/>
            <person name="Frohlich T."/>
            <person name="Geiler-Samerotte K.A."/>
            <person name="Gerlach D."/>
            <person name="Hatcher P."/>
            <person name="Jogdeo S."/>
            <person name="Krijgsveld J."/>
            <person name="Kriventseva E.V."/>
            <person name="Kultz D."/>
            <person name="Laforsch C."/>
            <person name="Lindquist E."/>
            <person name="Lopez J."/>
            <person name="Manak J.R."/>
            <person name="Muller J."/>
            <person name="Pangilinan J."/>
            <person name="Patwardhan R.P."/>
            <person name="Pitluck S."/>
            <person name="Pritham E.J."/>
            <person name="Rechtsteiner A."/>
            <person name="Rho M."/>
            <person name="Rogozin I.B."/>
            <person name="Sakarya O."/>
            <person name="Salamov A."/>
            <person name="Schaack S."/>
            <person name="Shapiro H."/>
            <person name="Shiga Y."/>
            <person name="Skalitzky C."/>
            <person name="Smith Z."/>
            <person name="Souvorov A."/>
            <person name="Sung W."/>
            <person name="Tang Z."/>
            <person name="Tsuchiya D."/>
            <person name="Tu H."/>
            <person name="Vos H."/>
            <person name="Wang M."/>
            <person name="Wolf Y.I."/>
            <person name="Yamagata H."/>
            <person name="Yamada T."/>
            <person name="Ye Y."/>
            <person name="Shaw J.R."/>
            <person name="Andrews J."/>
            <person name="Crease T.J."/>
            <person name="Tang H."/>
            <person name="Lucas S.M."/>
            <person name="Robertson H.M."/>
            <person name="Bork P."/>
            <person name="Koonin E.V."/>
            <person name="Zdobnov E.M."/>
            <person name="Grigoriev I.V."/>
            <person name="Lynch M."/>
            <person name="Boore J.L."/>
        </authorList>
    </citation>
    <scope>NUCLEOTIDE SEQUENCE [LARGE SCALE GENOMIC DNA]</scope>
</reference>